<proteinExistence type="predicted"/>
<comment type="caution">
    <text evidence="1">The sequence shown here is derived from an EMBL/GenBank/DDBJ whole genome shotgun (WGS) entry which is preliminary data.</text>
</comment>
<name>A0A853QYW6_9VIBR</name>
<dbReference type="Proteomes" id="UP000094808">
    <property type="component" value="Unassembled WGS sequence"/>
</dbReference>
<dbReference type="AlphaFoldDB" id="A0A853QYW6"/>
<keyword evidence="2" id="KW-1185">Reference proteome</keyword>
<evidence type="ECO:0000313" key="1">
    <source>
        <dbReference type="EMBL" id="OEE33664.1"/>
    </source>
</evidence>
<reference evidence="1 2" key="1">
    <citation type="journal article" date="2012" name="Science">
        <title>Ecological populations of bacteria act as socially cohesive units of antibiotic production and resistance.</title>
        <authorList>
            <person name="Cordero O.X."/>
            <person name="Wildschutte H."/>
            <person name="Kirkup B."/>
            <person name="Proehl S."/>
            <person name="Ngo L."/>
            <person name="Hussain F."/>
            <person name="Le Roux F."/>
            <person name="Mincer T."/>
            <person name="Polz M.F."/>
        </authorList>
    </citation>
    <scope>NUCLEOTIDE SEQUENCE [LARGE SCALE GENOMIC DNA]</scope>
    <source>
        <strain evidence="1 2">FS-238</strain>
    </source>
</reference>
<organism evidence="1 2">
    <name type="scientific">Vibrio ordalii FS-238</name>
    <dbReference type="NCBI Taxonomy" id="617133"/>
    <lineage>
        <taxon>Bacteria</taxon>
        <taxon>Pseudomonadati</taxon>
        <taxon>Pseudomonadota</taxon>
        <taxon>Gammaproteobacteria</taxon>
        <taxon>Vibrionales</taxon>
        <taxon>Vibrionaceae</taxon>
        <taxon>Vibrio</taxon>
    </lineage>
</organism>
<sequence length="179" mass="20439">MRSNSINNVYSRYKYLLGGIENPSSIPESHIASLSGQRNFAKLSVKNKFSEISLNTMKEAANKSLNEHCKDGDGFKFLNELRATLYEKIKDRKNGKTVTSKLSRSENKRKELEESSNKTELMNLLLTKAYSELLANIKSLQEDKMVSDRINARIDNIMRRHRKDFGEILAIGINTNTVH</sequence>
<evidence type="ECO:0000313" key="2">
    <source>
        <dbReference type="Proteomes" id="UP000094808"/>
    </source>
</evidence>
<accession>A0A853QYW6</accession>
<protein>
    <submittedName>
        <fullName evidence="1">Uncharacterized protein</fullName>
    </submittedName>
</protein>
<gene>
    <name evidence="1" type="ORF">A1QS_07390</name>
</gene>
<dbReference type="RefSeq" id="WP_017045487.1">
    <property type="nucleotide sequence ID" value="NZ_AJYS02000237.1"/>
</dbReference>
<dbReference type="EMBL" id="AJYS02000237">
    <property type="protein sequence ID" value="OEE33664.1"/>
    <property type="molecule type" value="Genomic_DNA"/>
</dbReference>